<keyword evidence="2" id="KW-1133">Transmembrane helix</keyword>
<evidence type="ECO:0000256" key="1">
    <source>
        <dbReference type="SAM" id="MobiDB-lite"/>
    </source>
</evidence>
<proteinExistence type="predicted"/>
<organism evidence="4 5">
    <name type="scientific">Hyaloscypha bicolor E</name>
    <dbReference type="NCBI Taxonomy" id="1095630"/>
    <lineage>
        <taxon>Eukaryota</taxon>
        <taxon>Fungi</taxon>
        <taxon>Dikarya</taxon>
        <taxon>Ascomycota</taxon>
        <taxon>Pezizomycotina</taxon>
        <taxon>Leotiomycetes</taxon>
        <taxon>Helotiales</taxon>
        <taxon>Hyaloscyphaceae</taxon>
        <taxon>Hyaloscypha</taxon>
        <taxon>Hyaloscypha bicolor</taxon>
    </lineage>
</organism>
<evidence type="ECO:0008006" key="6">
    <source>
        <dbReference type="Google" id="ProtNLM"/>
    </source>
</evidence>
<sequence length="264" mass="28500">MRMSSRWWDLPCFALILCQIWGGQVAAQNKFLPPWTQGPDKNYSRNFAYNTGEIVILAWAASLTNATLGLWQDNYPNNAQGGPSVTLINNLNGTTQNWKVTYGGINPSFHNVYYLQIDNAGDNGATSHYFNISEAPLSTSSSVTSTPISSISSTSTLSTTVTTTSPPATVTVTSKGSSLSPGDAAGVVLGCVVGVALVLGTLWWFWRARKQRVQADGANSWAITQQATKQGHELAGSRIEHELPGTDRRRSQVHETLGSTTFSN</sequence>
<gene>
    <name evidence="4" type="ORF">K444DRAFT_664771</name>
</gene>
<dbReference type="EMBL" id="KZ613828">
    <property type="protein sequence ID" value="PMD58303.1"/>
    <property type="molecule type" value="Genomic_DNA"/>
</dbReference>
<keyword evidence="2" id="KW-0472">Membrane</keyword>
<evidence type="ECO:0000256" key="2">
    <source>
        <dbReference type="SAM" id="Phobius"/>
    </source>
</evidence>
<keyword evidence="5" id="KW-1185">Reference proteome</keyword>
<evidence type="ECO:0000313" key="4">
    <source>
        <dbReference type="EMBL" id="PMD58303.1"/>
    </source>
</evidence>
<dbReference type="InParanoid" id="A0A2J6T5T0"/>
<feature type="transmembrane region" description="Helical" evidence="2">
    <location>
        <begin position="184"/>
        <end position="206"/>
    </location>
</feature>
<dbReference type="RefSeq" id="XP_024735207.1">
    <property type="nucleotide sequence ID" value="XM_024887001.1"/>
</dbReference>
<keyword evidence="2" id="KW-0812">Transmembrane</keyword>
<protein>
    <recommendedName>
        <fullName evidence="6">Mid2 domain-containing protein</fullName>
    </recommendedName>
</protein>
<dbReference type="OrthoDB" id="5390143at2759"/>
<dbReference type="AlphaFoldDB" id="A0A2J6T5T0"/>
<accession>A0A2J6T5T0</accession>
<feature type="signal peptide" evidence="3">
    <location>
        <begin position="1"/>
        <end position="27"/>
    </location>
</feature>
<evidence type="ECO:0000256" key="3">
    <source>
        <dbReference type="SAM" id="SignalP"/>
    </source>
</evidence>
<keyword evidence="3" id="KW-0732">Signal</keyword>
<dbReference type="GeneID" id="36595077"/>
<reference evidence="4 5" key="1">
    <citation type="submission" date="2016-04" db="EMBL/GenBank/DDBJ databases">
        <title>A degradative enzymes factory behind the ericoid mycorrhizal symbiosis.</title>
        <authorList>
            <consortium name="DOE Joint Genome Institute"/>
            <person name="Martino E."/>
            <person name="Morin E."/>
            <person name="Grelet G."/>
            <person name="Kuo A."/>
            <person name="Kohler A."/>
            <person name="Daghino S."/>
            <person name="Barry K."/>
            <person name="Choi C."/>
            <person name="Cichocki N."/>
            <person name="Clum A."/>
            <person name="Copeland A."/>
            <person name="Hainaut M."/>
            <person name="Haridas S."/>
            <person name="Labutti K."/>
            <person name="Lindquist E."/>
            <person name="Lipzen A."/>
            <person name="Khouja H.-R."/>
            <person name="Murat C."/>
            <person name="Ohm R."/>
            <person name="Olson A."/>
            <person name="Spatafora J."/>
            <person name="Veneault-Fourrey C."/>
            <person name="Henrissat B."/>
            <person name="Grigoriev I."/>
            <person name="Martin F."/>
            <person name="Perotto S."/>
        </authorList>
    </citation>
    <scope>NUCLEOTIDE SEQUENCE [LARGE SCALE GENOMIC DNA]</scope>
    <source>
        <strain evidence="4 5">E</strain>
    </source>
</reference>
<feature type="compositionally biased region" description="Basic and acidic residues" evidence="1">
    <location>
        <begin position="238"/>
        <end position="253"/>
    </location>
</feature>
<dbReference type="Proteomes" id="UP000235371">
    <property type="component" value="Unassembled WGS sequence"/>
</dbReference>
<name>A0A2J6T5T0_9HELO</name>
<feature type="chain" id="PRO_5014471228" description="Mid2 domain-containing protein" evidence="3">
    <location>
        <begin position="28"/>
        <end position="264"/>
    </location>
</feature>
<feature type="region of interest" description="Disordered" evidence="1">
    <location>
        <begin position="231"/>
        <end position="264"/>
    </location>
</feature>
<evidence type="ECO:0000313" key="5">
    <source>
        <dbReference type="Proteomes" id="UP000235371"/>
    </source>
</evidence>